<evidence type="ECO:0000313" key="5">
    <source>
        <dbReference type="EMBL" id="OZY87429.1"/>
    </source>
</evidence>
<dbReference type="RefSeq" id="WP_094984837.1">
    <property type="nucleotide sequence ID" value="NZ_NHNI01000001.1"/>
</dbReference>
<comment type="caution">
    <text evidence="5">The sequence shown here is derived from an EMBL/GenBank/DDBJ whole genome shotgun (WGS) entry which is preliminary data.</text>
</comment>
<evidence type="ECO:0000256" key="1">
    <source>
        <dbReference type="ARBA" id="ARBA00006484"/>
    </source>
</evidence>
<dbReference type="PRINTS" id="PR00080">
    <property type="entry name" value="SDRFAMILY"/>
</dbReference>
<keyword evidence="6" id="KW-1185">Reference proteome</keyword>
<keyword evidence="2" id="KW-0560">Oxidoreductase</keyword>
<dbReference type="SUPFAM" id="SSF51735">
    <property type="entry name" value="NAD(P)-binding Rossmann-fold domains"/>
    <property type="match status" value="1"/>
</dbReference>
<dbReference type="GO" id="GO:0005829">
    <property type="term" value="C:cytosol"/>
    <property type="evidence" value="ECO:0007669"/>
    <property type="project" value="TreeGrafter"/>
</dbReference>
<reference evidence="6" key="1">
    <citation type="submission" date="2017-05" db="EMBL/GenBank/DDBJ databases">
        <authorList>
            <person name="Barney B.M."/>
        </authorList>
    </citation>
    <scope>NUCLEOTIDE SEQUENCE [LARGE SCALE GENOMIC DNA]</scope>
    <source>
        <strain evidence="6">PSBB022</strain>
    </source>
</reference>
<dbReference type="Pfam" id="PF00106">
    <property type="entry name" value="adh_short"/>
    <property type="match status" value="1"/>
</dbReference>
<dbReference type="SMART" id="SM00822">
    <property type="entry name" value="PKS_KR"/>
    <property type="match status" value="1"/>
</dbReference>
<dbReference type="Gene3D" id="3.40.50.720">
    <property type="entry name" value="NAD(P)-binding Rossmann-like Domain"/>
    <property type="match status" value="1"/>
</dbReference>
<gene>
    <name evidence="5" type="ORF">CBP51_10760</name>
</gene>
<dbReference type="EMBL" id="NHNI01000001">
    <property type="protein sequence ID" value="OZY87429.1"/>
    <property type="molecule type" value="Genomic_DNA"/>
</dbReference>
<dbReference type="PANTHER" id="PTHR43391">
    <property type="entry name" value="RETINOL DEHYDROGENASE-RELATED"/>
    <property type="match status" value="1"/>
</dbReference>
<evidence type="ECO:0000259" key="4">
    <source>
        <dbReference type="SMART" id="SM00822"/>
    </source>
</evidence>
<evidence type="ECO:0000256" key="3">
    <source>
        <dbReference type="RuleBase" id="RU000363"/>
    </source>
</evidence>
<protein>
    <submittedName>
        <fullName evidence="5">Short-chain dehydrogenase</fullName>
    </submittedName>
</protein>
<evidence type="ECO:0000256" key="2">
    <source>
        <dbReference type="ARBA" id="ARBA00023002"/>
    </source>
</evidence>
<dbReference type="InterPro" id="IPR002347">
    <property type="entry name" value="SDR_fam"/>
</dbReference>
<dbReference type="Proteomes" id="UP000216101">
    <property type="component" value="Unassembled WGS sequence"/>
</dbReference>
<dbReference type="PANTHER" id="PTHR43391:SF91">
    <property type="entry name" value="OS04G0390700 PROTEIN"/>
    <property type="match status" value="1"/>
</dbReference>
<sequence length="231" mass="24986">MQLHDAVVLITGANRGIGLEFARAALARGARKVYATARDPESIPLEGVIKLKLDVTCAEDVARIAQQCPDVTLLINNAGVARFGSFLANNSEASCIEHFETNFYGPLRLCKAFAPILAGHGGGAIINVLSLVSWYAPVEFSPYSASKSAAWALTNSLRLELRRQNTQVVALHMGYVDTDMTAKIDAPKTPASLIVVRTMDALEAGEEEVLADEMTLTLKRNMNAPRPVYLD</sequence>
<evidence type="ECO:0000313" key="6">
    <source>
        <dbReference type="Proteomes" id="UP000216101"/>
    </source>
</evidence>
<dbReference type="AlphaFoldDB" id="A0A266QDI6"/>
<dbReference type="NCBIfam" id="NF006117">
    <property type="entry name" value="PRK08264.1-3"/>
    <property type="match status" value="1"/>
</dbReference>
<name>A0A266QDI6_9GAMM</name>
<dbReference type="PRINTS" id="PR00081">
    <property type="entry name" value="GDHRDH"/>
</dbReference>
<proteinExistence type="inferred from homology"/>
<accession>A0A266QDI6</accession>
<dbReference type="GO" id="GO:0016491">
    <property type="term" value="F:oxidoreductase activity"/>
    <property type="evidence" value="ECO:0007669"/>
    <property type="project" value="UniProtKB-KW"/>
</dbReference>
<dbReference type="InterPro" id="IPR057326">
    <property type="entry name" value="KR_dom"/>
</dbReference>
<comment type="similarity">
    <text evidence="1 3">Belongs to the short-chain dehydrogenases/reductases (SDR) family.</text>
</comment>
<organism evidence="5 6">
    <name type="scientific">Cellvibrio mixtus</name>
    <dbReference type="NCBI Taxonomy" id="39650"/>
    <lineage>
        <taxon>Bacteria</taxon>
        <taxon>Pseudomonadati</taxon>
        <taxon>Pseudomonadota</taxon>
        <taxon>Gammaproteobacteria</taxon>
        <taxon>Cellvibrionales</taxon>
        <taxon>Cellvibrionaceae</taxon>
        <taxon>Cellvibrio</taxon>
    </lineage>
</organism>
<dbReference type="InterPro" id="IPR020904">
    <property type="entry name" value="Sc_DH/Rdtase_CS"/>
</dbReference>
<dbReference type="InterPro" id="IPR036291">
    <property type="entry name" value="NAD(P)-bd_dom_sf"/>
</dbReference>
<feature type="domain" description="Ketoreductase" evidence="4">
    <location>
        <begin position="6"/>
        <end position="179"/>
    </location>
</feature>
<dbReference type="PROSITE" id="PS00061">
    <property type="entry name" value="ADH_SHORT"/>
    <property type="match status" value="1"/>
</dbReference>
<dbReference type="NCBIfam" id="NF006119">
    <property type="entry name" value="PRK08264.1-5"/>
    <property type="match status" value="1"/>
</dbReference>